<dbReference type="InterPro" id="IPR010982">
    <property type="entry name" value="Lambda_DNA-bd_dom_sf"/>
</dbReference>
<evidence type="ECO:0000256" key="3">
    <source>
        <dbReference type="ARBA" id="ARBA00023163"/>
    </source>
</evidence>
<dbReference type="PANTHER" id="PTHR30146:SF109">
    <property type="entry name" value="HTH-TYPE TRANSCRIPTIONAL REGULATOR GALS"/>
    <property type="match status" value="1"/>
</dbReference>
<evidence type="ECO:0000313" key="6">
    <source>
        <dbReference type="Proteomes" id="UP000315344"/>
    </source>
</evidence>
<reference evidence="5 6" key="1">
    <citation type="journal article" date="2017" name="Nat. Commun.">
        <title>In situ click chemistry generation of cyclooxygenase-2 inhibitors.</title>
        <authorList>
            <person name="Bhardwaj A."/>
            <person name="Kaur J."/>
            <person name="Wuest M."/>
            <person name="Wuest F."/>
        </authorList>
    </citation>
    <scope>NUCLEOTIDE SEQUENCE [LARGE SCALE GENOMIC DNA]</scope>
    <source>
        <strain evidence="5">S2_012_000_R3_94</strain>
    </source>
</reference>
<dbReference type="InterPro" id="IPR046335">
    <property type="entry name" value="LacI/GalR-like_sensor"/>
</dbReference>
<name>A0A533I589_PARDE</name>
<dbReference type="SUPFAM" id="SSF53822">
    <property type="entry name" value="Periplasmic binding protein-like I"/>
    <property type="match status" value="1"/>
</dbReference>
<protein>
    <submittedName>
        <fullName evidence="5">LacI family transcriptional regulator</fullName>
    </submittedName>
</protein>
<keyword evidence="3" id="KW-0804">Transcription</keyword>
<evidence type="ECO:0000313" key="5">
    <source>
        <dbReference type="EMBL" id="TKW64992.1"/>
    </source>
</evidence>
<evidence type="ECO:0000259" key="4">
    <source>
        <dbReference type="PROSITE" id="PS50932"/>
    </source>
</evidence>
<gene>
    <name evidence="5" type="ORF">DI616_16600</name>
</gene>
<dbReference type="Pfam" id="PF13377">
    <property type="entry name" value="Peripla_BP_3"/>
    <property type="match status" value="1"/>
</dbReference>
<keyword evidence="1" id="KW-0805">Transcription regulation</keyword>
<accession>A0A533I589</accession>
<evidence type="ECO:0000256" key="2">
    <source>
        <dbReference type="ARBA" id="ARBA00023125"/>
    </source>
</evidence>
<dbReference type="CDD" id="cd01392">
    <property type="entry name" value="HTH_LacI"/>
    <property type="match status" value="1"/>
</dbReference>
<dbReference type="PANTHER" id="PTHR30146">
    <property type="entry name" value="LACI-RELATED TRANSCRIPTIONAL REPRESSOR"/>
    <property type="match status" value="1"/>
</dbReference>
<sequence>MVQPKRSSMQDIADALGVSRATVSNALLGKGRVSDRIASRVREKAKEMDYAPSGLGRALRTGRSQQVGLVLPDFRMPLFAEFARAFAMAARARGLVLTVADSLGDIEMQRSNVTELAARGMDAVLLVPMRGSSLNGLRLPTPLIVIDAETNPLNAVSSDHGAGGRLIAGHLAGLGHRDVLILNGGDAPASRVNHLRLSSIEETLRAFGVRTQTASLPLQFTAARDFVMDWQPGQVTAIAATYDTLAVGAIMALNERRIAVPDQISVAGFDDTVWGRITSPPLTTVRQDLDRVAELALARAMGEREGPDLVPVSLVARASTAAPQHEATNRTVS</sequence>
<evidence type="ECO:0000256" key="1">
    <source>
        <dbReference type="ARBA" id="ARBA00023015"/>
    </source>
</evidence>
<dbReference type="Pfam" id="PF00356">
    <property type="entry name" value="LacI"/>
    <property type="match status" value="1"/>
</dbReference>
<dbReference type="InterPro" id="IPR000843">
    <property type="entry name" value="HTH_LacI"/>
</dbReference>
<dbReference type="AlphaFoldDB" id="A0A533I589"/>
<dbReference type="Gene3D" id="3.40.50.2300">
    <property type="match status" value="2"/>
</dbReference>
<dbReference type="GO" id="GO:0000976">
    <property type="term" value="F:transcription cis-regulatory region binding"/>
    <property type="evidence" value="ECO:0007669"/>
    <property type="project" value="TreeGrafter"/>
</dbReference>
<dbReference type="EMBL" id="VAFL01000017">
    <property type="protein sequence ID" value="TKW64992.1"/>
    <property type="molecule type" value="Genomic_DNA"/>
</dbReference>
<feature type="domain" description="HTH lacI-type" evidence="4">
    <location>
        <begin position="7"/>
        <end position="61"/>
    </location>
</feature>
<dbReference type="GO" id="GO:0003700">
    <property type="term" value="F:DNA-binding transcription factor activity"/>
    <property type="evidence" value="ECO:0007669"/>
    <property type="project" value="TreeGrafter"/>
</dbReference>
<dbReference type="PROSITE" id="PS50932">
    <property type="entry name" value="HTH_LACI_2"/>
    <property type="match status" value="1"/>
</dbReference>
<keyword evidence="2" id="KW-0238">DNA-binding</keyword>
<dbReference type="Gene3D" id="1.10.260.40">
    <property type="entry name" value="lambda repressor-like DNA-binding domains"/>
    <property type="match status" value="1"/>
</dbReference>
<dbReference type="Proteomes" id="UP000315344">
    <property type="component" value="Unassembled WGS sequence"/>
</dbReference>
<comment type="caution">
    <text evidence="5">The sequence shown here is derived from an EMBL/GenBank/DDBJ whole genome shotgun (WGS) entry which is preliminary data.</text>
</comment>
<proteinExistence type="predicted"/>
<dbReference type="InterPro" id="IPR028082">
    <property type="entry name" value="Peripla_BP_I"/>
</dbReference>
<dbReference type="CDD" id="cd06267">
    <property type="entry name" value="PBP1_LacI_sugar_binding-like"/>
    <property type="match status" value="1"/>
</dbReference>
<dbReference type="SMART" id="SM00354">
    <property type="entry name" value="HTH_LACI"/>
    <property type="match status" value="1"/>
</dbReference>
<organism evidence="5 6">
    <name type="scientific">Paracoccus denitrificans</name>
    <dbReference type="NCBI Taxonomy" id="266"/>
    <lineage>
        <taxon>Bacteria</taxon>
        <taxon>Pseudomonadati</taxon>
        <taxon>Pseudomonadota</taxon>
        <taxon>Alphaproteobacteria</taxon>
        <taxon>Rhodobacterales</taxon>
        <taxon>Paracoccaceae</taxon>
        <taxon>Paracoccus</taxon>
    </lineage>
</organism>
<dbReference type="SUPFAM" id="SSF47413">
    <property type="entry name" value="lambda repressor-like DNA-binding domains"/>
    <property type="match status" value="1"/>
</dbReference>